<dbReference type="RefSeq" id="WP_083543236.1">
    <property type="nucleotide sequence ID" value="NZ_FQUW01000035.1"/>
</dbReference>
<accession>A0A1M5C9W8</accession>
<proteinExistence type="predicted"/>
<sequence length="626" mass="69829">MFRELVELGRDLEARGKLPPVGFYSYTEPIRWVVHIWPGPPLKVWLEEVELTNRPRPYDPGRTSGLRALPLVHEAGYALGASKQKNGSDKRVAEKHRVFRELLEKFLRSPLVSDPALREAAGWVAEVLEKRLVQDDPRFGEVQSKDWVSFVPEEGPLAGQHLFEHPEVMAFWVAELEERCLAHDKKGKPVASVGECAICGSTGALIGKLPLQVKLLRGTAPLHCLNEDAFVSYLTGRNISKQVHLGLCFACGDTASRAFDYLSNNPRHRKNLLRDKNKADSLANQIAVYWLKAPAPLQVGDRSIDLEDLLASLGSLMVEERTQKKVQAPPADLAQLDRLLELPWKPGAAGLMLDAYAFYLGVLSPNVGRVALREWFSVSLEALKENLRHFLQALILVSPKGDEFRPVSIAVLAEALDLPDPNLTRGLLRAAYLGYRPSDGLLARAVPRLRVLWTKGRRDRPDEERQRLEHIQALTALLKLVISYGKEDAVNMEELDFRRSSPPYLCGRLLAVLEEAQQRAANFKLNTTLVDRFYGAASTAPASVFGNLLRLSTTAHLPEVGREVNLLVEEILSRLDKAGGFPRTLNLPQQAEFALGFYHQRAYFRAGRGKGKASESNQGGKINERP</sequence>
<gene>
    <name evidence="1" type="ORF">SAMN02745218_02469</name>
</gene>
<dbReference type="EMBL" id="FQUW01000035">
    <property type="protein sequence ID" value="SHF51564.1"/>
    <property type="molecule type" value="Genomic_DNA"/>
</dbReference>
<dbReference type="InterPro" id="IPR010144">
    <property type="entry name" value="CRISPR-assoc_prot_Csd1-typ"/>
</dbReference>
<evidence type="ECO:0000313" key="2">
    <source>
        <dbReference type="Proteomes" id="UP000184196"/>
    </source>
</evidence>
<dbReference type="Proteomes" id="UP000184196">
    <property type="component" value="Unassembled WGS sequence"/>
</dbReference>
<protein>
    <submittedName>
        <fullName evidence="1">CRISPR-associated protein Csd1</fullName>
    </submittedName>
</protein>
<organism evidence="1 2">
    <name type="scientific">Desulfofundulus australicus DSM 11792</name>
    <dbReference type="NCBI Taxonomy" id="1121425"/>
    <lineage>
        <taxon>Bacteria</taxon>
        <taxon>Bacillati</taxon>
        <taxon>Bacillota</taxon>
        <taxon>Clostridia</taxon>
        <taxon>Eubacteriales</taxon>
        <taxon>Peptococcaceae</taxon>
        <taxon>Desulfofundulus</taxon>
    </lineage>
</organism>
<evidence type="ECO:0000313" key="1">
    <source>
        <dbReference type="EMBL" id="SHF51564.1"/>
    </source>
</evidence>
<dbReference type="OrthoDB" id="9778918at2"/>
<keyword evidence="2" id="KW-1185">Reference proteome</keyword>
<dbReference type="NCBIfam" id="TIGR01863">
    <property type="entry name" value="cas_Csd1"/>
    <property type="match status" value="1"/>
</dbReference>
<dbReference type="Pfam" id="PF09709">
    <property type="entry name" value="Cas_Csd1"/>
    <property type="match status" value="1"/>
</dbReference>
<dbReference type="AlphaFoldDB" id="A0A1M5C9W8"/>
<reference evidence="2" key="1">
    <citation type="submission" date="2016-11" db="EMBL/GenBank/DDBJ databases">
        <authorList>
            <person name="Varghese N."/>
            <person name="Submissions S."/>
        </authorList>
    </citation>
    <scope>NUCLEOTIDE SEQUENCE [LARGE SCALE GENOMIC DNA]</scope>
    <source>
        <strain evidence="2">DSM 11792</strain>
    </source>
</reference>
<name>A0A1M5C9W8_9FIRM</name>